<reference evidence="2" key="2">
    <citation type="submission" date="2017-12" db="EMBL/GenBank/DDBJ databases">
        <title>Genome sequence of the Bar-tailed Godwit (Limosa lapponica baueri).</title>
        <authorList>
            <person name="Lima N.C.B."/>
            <person name="Parody-Merino A.M."/>
            <person name="Battley P.F."/>
            <person name="Fidler A.E."/>
            <person name="Prosdocimi F."/>
        </authorList>
    </citation>
    <scope>NUCLEOTIDE SEQUENCE [LARGE SCALE GENOMIC DNA]</scope>
</reference>
<organism evidence="1 2">
    <name type="scientific">Limosa lapponica baueri</name>
    <dbReference type="NCBI Taxonomy" id="1758121"/>
    <lineage>
        <taxon>Eukaryota</taxon>
        <taxon>Metazoa</taxon>
        <taxon>Chordata</taxon>
        <taxon>Craniata</taxon>
        <taxon>Vertebrata</taxon>
        <taxon>Euteleostomi</taxon>
        <taxon>Archelosauria</taxon>
        <taxon>Archosauria</taxon>
        <taxon>Dinosauria</taxon>
        <taxon>Saurischia</taxon>
        <taxon>Theropoda</taxon>
        <taxon>Coelurosauria</taxon>
        <taxon>Aves</taxon>
        <taxon>Neognathae</taxon>
        <taxon>Neoaves</taxon>
        <taxon>Charadriiformes</taxon>
        <taxon>Scolopacidae</taxon>
        <taxon>Limosa</taxon>
    </lineage>
</organism>
<dbReference type="EMBL" id="KZ505691">
    <property type="protein sequence ID" value="PKU47022.1"/>
    <property type="molecule type" value="Genomic_DNA"/>
</dbReference>
<dbReference type="Proteomes" id="UP000233556">
    <property type="component" value="Unassembled WGS sequence"/>
</dbReference>
<accession>A0A2I0ULV0</accession>
<evidence type="ECO:0000313" key="1">
    <source>
        <dbReference type="EMBL" id="PKU47022.1"/>
    </source>
</evidence>
<dbReference type="OrthoDB" id="418242at2759"/>
<reference evidence="2" key="1">
    <citation type="submission" date="2017-11" db="EMBL/GenBank/DDBJ databases">
        <authorList>
            <person name="Lima N.C."/>
            <person name="Parody-Merino A.M."/>
            <person name="Battley P.F."/>
            <person name="Fidler A.E."/>
            <person name="Prosdocimi F."/>
        </authorList>
    </citation>
    <scope>NUCLEOTIDE SEQUENCE [LARGE SCALE GENOMIC DNA]</scope>
</reference>
<proteinExistence type="predicted"/>
<protein>
    <submittedName>
        <fullName evidence="1">Uncharacterized protein</fullName>
    </submittedName>
</protein>
<dbReference type="AlphaFoldDB" id="A0A2I0ULV0"/>
<keyword evidence="2" id="KW-1185">Reference proteome</keyword>
<evidence type="ECO:0000313" key="2">
    <source>
        <dbReference type="Proteomes" id="UP000233556"/>
    </source>
</evidence>
<name>A0A2I0ULV0_LIMLA</name>
<sequence length="126" mass="13506">MQHSRWGCPSLDAAQDEVGLLGCKCTLPACVQLFIQQYLQVLLGRAAPNPFIPQLVLIPAQVKDPALGFFEPYEVHTGPLLEIVQVPLAGILSLGCVSCTTQLGVICKLAEGALNPTVHVIDEDTE</sequence>
<gene>
    <name evidence="1" type="ORF">llap_2675</name>
</gene>